<evidence type="ECO:0000313" key="3">
    <source>
        <dbReference type="Proteomes" id="UP001165378"/>
    </source>
</evidence>
<name>A0AA41U715_9ACTN</name>
<evidence type="ECO:0000313" key="2">
    <source>
        <dbReference type="EMBL" id="MCF2533597.1"/>
    </source>
</evidence>
<reference evidence="2" key="1">
    <citation type="submission" date="2022-01" db="EMBL/GenBank/DDBJ databases">
        <title>Genome-Based Taxonomic Classification of the Phylum Actinobacteria.</title>
        <authorList>
            <person name="Gao Y."/>
        </authorList>
    </citation>
    <scope>NUCLEOTIDE SEQUENCE</scope>
    <source>
        <strain evidence="2">KLBMP 8922</strain>
    </source>
</reference>
<dbReference type="InterPro" id="IPR014710">
    <property type="entry name" value="RmlC-like_jellyroll"/>
</dbReference>
<proteinExistence type="predicted"/>
<feature type="domain" description="Cyclic nucleotide-binding" evidence="1">
    <location>
        <begin position="7"/>
        <end position="76"/>
    </location>
</feature>
<dbReference type="PROSITE" id="PS50042">
    <property type="entry name" value="CNMP_BINDING_3"/>
    <property type="match status" value="1"/>
</dbReference>
<dbReference type="InterPro" id="IPR000595">
    <property type="entry name" value="cNMP-bd_dom"/>
</dbReference>
<organism evidence="2 3">
    <name type="scientific">Yinghuangia soli</name>
    <dbReference type="NCBI Taxonomy" id="2908204"/>
    <lineage>
        <taxon>Bacteria</taxon>
        <taxon>Bacillati</taxon>
        <taxon>Actinomycetota</taxon>
        <taxon>Actinomycetes</taxon>
        <taxon>Kitasatosporales</taxon>
        <taxon>Streptomycetaceae</taxon>
        <taxon>Yinghuangia</taxon>
    </lineage>
</organism>
<dbReference type="Gene3D" id="2.60.120.10">
    <property type="entry name" value="Jelly Rolls"/>
    <property type="match status" value="1"/>
</dbReference>
<comment type="caution">
    <text evidence="2">The sequence shown here is derived from an EMBL/GenBank/DDBJ whole genome shotgun (WGS) entry which is preliminary data.</text>
</comment>
<dbReference type="EMBL" id="JAKFHA010000053">
    <property type="protein sequence ID" value="MCF2533597.1"/>
    <property type="molecule type" value="Genomic_DNA"/>
</dbReference>
<evidence type="ECO:0000259" key="1">
    <source>
        <dbReference type="PROSITE" id="PS50042"/>
    </source>
</evidence>
<dbReference type="Pfam" id="PF00027">
    <property type="entry name" value="cNMP_binding"/>
    <property type="match status" value="1"/>
</dbReference>
<sequence>MTSIAKLVEMLAPDVRERLLALGYTARFEPHTRMFEEGAKADRFWLLNSGAVHLDAHVPGAHRAIVDVLGPGDLLGWSWLFPPYRWHLGAETVGHVTAVAFDAEKVRQVCREDPEFGQAMFACCAQVIAGRLHATRTRLLTLYGPHGASVR</sequence>
<protein>
    <submittedName>
        <fullName evidence="2">Cyclic nucleotide-binding domain-containing protein</fullName>
    </submittedName>
</protein>
<dbReference type="AlphaFoldDB" id="A0AA41U715"/>
<dbReference type="SMART" id="SM00100">
    <property type="entry name" value="cNMP"/>
    <property type="match status" value="1"/>
</dbReference>
<keyword evidence="3" id="KW-1185">Reference proteome</keyword>
<dbReference type="RefSeq" id="WP_235058365.1">
    <property type="nucleotide sequence ID" value="NZ_JAKFHA010000053.1"/>
</dbReference>
<accession>A0AA41U715</accession>
<gene>
    <name evidence="2" type="ORF">LZ495_41150</name>
</gene>
<dbReference type="Proteomes" id="UP001165378">
    <property type="component" value="Unassembled WGS sequence"/>
</dbReference>
<dbReference type="CDD" id="cd00038">
    <property type="entry name" value="CAP_ED"/>
    <property type="match status" value="1"/>
</dbReference>
<dbReference type="SUPFAM" id="SSF51206">
    <property type="entry name" value="cAMP-binding domain-like"/>
    <property type="match status" value="1"/>
</dbReference>
<dbReference type="InterPro" id="IPR018490">
    <property type="entry name" value="cNMP-bd_dom_sf"/>
</dbReference>